<dbReference type="STRING" id="1920490.GCA_001895925_04004"/>
<evidence type="ECO:0000313" key="3">
    <source>
        <dbReference type="Proteomes" id="UP000238634"/>
    </source>
</evidence>
<dbReference type="InterPro" id="IPR011990">
    <property type="entry name" value="TPR-like_helical_dom_sf"/>
</dbReference>
<dbReference type="EMBL" id="PVWG01000008">
    <property type="protein sequence ID" value="PSB19997.1"/>
    <property type="molecule type" value="Genomic_DNA"/>
</dbReference>
<comment type="caution">
    <text evidence="2">The sequence shown here is derived from an EMBL/GenBank/DDBJ whole genome shotgun (WGS) entry which is preliminary data.</text>
</comment>
<sequence length="824" mass="92548">MAKHRFNSKTQPSAAVGNVEDAFQGQLRSLLTQKKYRQAIEEIKKVRRTQPDLAFKPTEAEIWSLRGQQEFQKADFKQAESSFRQALNLGLVGEAHYWLAKCLVSLNRLDAALDLIRPAFEQGTLPKEFAICYLKLLLLKGDTQTVEQLITKQAKRFSAPQLHWVRGVLALKNGEPETALTSFQKVKRPATPKDLPDAWVVYAQQAIGNWDAAAAKLGLAAPSVWGAFYGKPKFLDHPILTRLAIFQQAKTGDIENILVKQTDQAAQELLSALAVVQLIDQGNYHDAGHALLKVRQSKQFPELVNLRSPLLTLAGQQAFTQGETECAVQLWQPLLNESLNPQLVVNALEALEINDAGQERQRLLTRLVKWIEQDAKKHPENWAEERLKLTLAHAHCRLADAWVSMGRTRTAIGEVQQAERIYPTSPEVLGRKGLLAADERKTQDAIDLLTQAIEGGCRYEEVYEALLNCWRELGNTGAVNEARRRYGKFFGDLNAETDIELAPWIDALSTRSYPFYSRLVQSASANDPAVRACQIFVESTQGNLTSSGKISLDQAKATEQWEALLQGLSTKDQIPVAEAIALSIQLFAKREKGIAALVSDYMLKIANVKEDYPEARAAHLVVLAVREGNNPQRLLFPIQFYLAAMPQPGNALATVQLQVRLFAQTSVLRSFLDEALTREPQNPLLLLAKATTFPPTTKQYEDLKQQGFDLARRLQDARALQAFRAEQAFLATQETQRILPNPEQLDNLDLEGMEAMLEAMVRNMFGGQIPRAELDRMLPELKQQMMNEMPNFSDDEEFEEDDSFDLDAIFGGNPKKRKRSFRDL</sequence>
<dbReference type="Pfam" id="PF13432">
    <property type="entry name" value="TPR_16"/>
    <property type="match status" value="1"/>
</dbReference>
<dbReference type="AlphaFoldDB" id="A0A2T1DHP8"/>
<dbReference type="SUPFAM" id="SSF48452">
    <property type="entry name" value="TPR-like"/>
    <property type="match status" value="2"/>
</dbReference>
<reference evidence="2 3" key="1">
    <citation type="submission" date="2018-02" db="EMBL/GenBank/DDBJ databases">
        <authorList>
            <person name="Cohen D.B."/>
            <person name="Kent A.D."/>
        </authorList>
    </citation>
    <scope>NUCLEOTIDE SEQUENCE [LARGE SCALE GENOMIC DNA]</scope>
    <source>
        <strain evidence="2 3">ULC007</strain>
    </source>
</reference>
<evidence type="ECO:0000256" key="1">
    <source>
        <dbReference type="SAM" id="MobiDB-lite"/>
    </source>
</evidence>
<evidence type="ECO:0008006" key="4">
    <source>
        <dbReference type="Google" id="ProtNLM"/>
    </source>
</evidence>
<dbReference type="Gene3D" id="1.25.40.10">
    <property type="entry name" value="Tetratricopeptide repeat domain"/>
    <property type="match status" value="2"/>
</dbReference>
<gene>
    <name evidence="2" type="ORF">C7B65_09805</name>
</gene>
<feature type="region of interest" description="Disordered" evidence="1">
    <location>
        <begin position="805"/>
        <end position="824"/>
    </location>
</feature>
<reference evidence="2 3" key="2">
    <citation type="submission" date="2018-03" db="EMBL/GenBank/DDBJ databases">
        <title>The ancient ancestry and fast evolution of plastids.</title>
        <authorList>
            <person name="Moore K.R."/>
            <person name="Magnabosco C."/>
            <person name="Momper L."/>
            <person name="Gold D.A."/>
            <person name="Bosak T."/>
            <person name="Fournier G.P."/>
        </authorList>
    </citation>
    <scope>NUCLEOTIDE SEQUENCE [LARGE SCALE GENOMIC DNA]</scope>
    <source>
        <strain evidence="2 3">ULC007</strain>
    </source>
</reference>
<protein>
    <recommendedName>
        <fullName evidence="4">Tetratricopeptide repeat protein</fullName>
    </recommendedName>
</protein>
<name>A0A2T1DHP8_9CYAN</name>
<accession>A0A2T1DHP8</accession>
<feature type="compositionally biased region" description="Basic residues" evidence="1">
    <location>
        <begin position="814"/>
        <end position="824"/>
    </location>
</feature>
<organism evidence="2 3">
    <name type="scientific">Phormidesmis priestleyi ULC007</name>
    <dbReference type="NCBI Taxonomy" id="1920490"/>
    <lineage>
        <taxon>Bacteria</taxon>
        <taxon>Bacillati</taxon>
        <taxon>Cyanobacteriota</taxon>
        <taxon>Cyanophyceae</taxon>
        <taxon>Leptolyngbyales</taxon>
        <taxon>Leptolyngbyaceae</taxon>
        <taxon>Phormidesmis</taxon>
    </lineage>
</organism>
<proteinExistence type="predicted"/>
<evidence type="ECO:0000313" key="2">
    <source>
        <dbReference type="EMBL" id="PSB19997.1"/>
    </source>
</evidence>
<dbReference type="Proteomes" id="UP000238634">
    <property type="component" value="Unassembled WGS sequence"/>
</dbReference>
<keyword evidence="3" id="KW-1185">Reference proteome</keyword>